<reference evidence="1 2" key="1">
    <citation type="submission" date="2020-07" db="EMBL/GenBank/DDBJ databases">
        <title>A bifunctional nitrone conjugated secondary metabolite targeting the ribosome.</title>
        <authorList>
            <person name="Limbrick E.M."/>
            <person name="Graf M."/>
            <person name="Derewacz D.K."/>
            <person name="Nguyen F."/>
            <person name="Spraggins J.M."/>
            <person name="Wieland M."/>
            <person name="Ynigez-Gutierrez A.E."/>
            <person name="Reisman B.J."/>
            <person name="Zinshteyn B."/>
            <person name="McCulloch K."/>
            <person name="Iverson T.M."/>
            <person name="Green R."/>
            <person name="Wilson D.N."/>
            <person name="Bachmann B.O."/>
        </authorList>
    </citation>
    <scope>NUCLEOTIDE SEQUENCE [LARGE SCALE GENOMIC DNA]</scope>
    <source>
        <strain evidence="2">aurantiaca</strain>
    </source>
</reference>
<name>A0A7H8XIG4_9ACTN</name>
<accession>A0A7H8XIG4</accession>
<protein>
    <recommendedName>
        <fullName evidence="3">ABC transporter permease</fullName>
    </recommendedName>
</protein>
<dbReference type="AlphaFoldDB" id="A0A7H8XIG4"/>
<dbReference type="KEGG" id="mcab:HXZ27_11940"/>
<sequence length="128" mass="13116">MDVVRAGRPGPRRVSAAAASTVSLSGVVMAQLAVGLLGVAVGVPVRATAGAIAIVTAATFLIPAFTPALPDSLARFVGTYWPSMAGRQLMLVHRGPNLPAPWAGFALLLLSVAVVLAAAFVVFRRRDA</sequence>
<dbReference type="Proteomes" id="UP000509335">
    <property type="component" value="Chromosome"/>
</dbReference>
<proteinExistence type="predicted"/>
<dbReference type="EMBL" id="CP058322">
    <property type="protein sequence ID" value="QLD24833.1"/>
    <property type="molecule type" value="Genomic_DNA"/>
</dbReference>
<organism evidence="1 2">
    <name type="scientific">Micromonospora carbonacea</name>
    <dbReference type="NCBI Taxonomy" id="47853"/>
    <lineage>
        <taxon>Bacteria</taxon>
        <taxon>Bacillati</taxon>
        <taxon>Actinomycetota</taxon>
        <taxon>Actinomycetes</taxon>
        <taxon>Micromonosporales</taxon>
        <taxon>Micromonosporaceae</taxon>
        <taxon>Micromonospora</taxon>
    </lineage>
</organism>
<evidence type="ECO:0000313" key="1">
    <source>
        <dbReference type="EMBL" id="QLD24833.1"/>
    </source>
</evidence>
<evidence type="ECO:0000313" key="2">
    <source>
        <dbReference type="Proteomes" id="UP000509335"/>
    </source>
</evidence>
<gene>
    <name evidence="1" type="ORF">HXZ27_11940</name>
</gene>
<evidence type="ECO:0008006" key="3">
    <source>
        <dbReference type="Google" id="ProtNLM"/>
    </source>
</evidence>